<comment type="caution">
    <text evidence="1">The sequence shown here is derived from an EMBL/GenBank/DDBJ whole genome shotgun (WGS) entry which is preliminary data.</text>
</comment>
<protein>
    <submittedName>
        <fullName evidence="1">Uncharacterized protein</fullName>
    </submittedName>
</protein>
<organism evidence="1">
    <name type="scientific">marine sediment metagenome</name>
    <dbReference type="NCBI Taxonomy" id="412755"/>
    <lineage>
        <taxon>unclassified sequences</taxon>
        <taxon>metagenomes</taxon>
        <taxon>ecological metagenomes</taxon>
    </lineage>
</organism>
<evidence type="ECO:0000313" key="1">
    <source>
        <dbReference type="EMBL" id="KKL44481.1"/>
    </source>
</evidence>
<proteinExistence type="predicted"/>
<gene>
    <name evidence="1" type="ORF">LCGC14_2365280</name>
</gene>
<sequence length="35" mass="3683">PPVMQDVMLVALMPGGNYAVDPPDSAPVAYVGRVR</sequence>
<feature type="non-terminal residue" evidence="1">
    <location>
        <position position="1"/>
    </location>
</feature>
<name>A0A0F9CSP3_9ZZZZ</name>
<dbReference type="EMBL" id="LAZR01034744">
    <property type="protein sequence ID" value="KKL44481.1"/>
    <property type="molecule type" value="Genomic_DNA"/>
</dbReference>
<accession>A0A0F9CSP3</accession>
<dbReference type="AlphaFoldDB" id="A0A0F9CSP3"/>
<reference evidence="1" key="1">
    <citation type="journal article" date="2015" name="Nature">
        <title>Complex archaea that bridge the gap between prokaryotes and eukaryotes.</title>
        <authorList>
            <person name="Spang A."/>
            <person name="Saw J.H."/>
            <person name="Jorgensen S.L."/>
            <person name="Zaremba-Niedzwiedzka K."/>
            <person name="Martijn J."/>
            <person name="Lind A.E."/>
            <person name="van Eijk R."/>
            <person name="Schleper C."/>
            <person name="Guy L."/>
            <person name="Ettema T.J."/>
        </authorList>
    </citation>
    <scope>NUCLEOTIDE SEQUENCE</scope>
</reference>